<dbReference type="InterPro" id="IPR003594">
    <property type="entry name" value="HATPase_dom"/>
</dbReference>
<dbReference type="RefSeq" id="WP_210087314.1">
    <property type="nucleotide sequence ID" value="NZ_JAGGKG010000001.1"/>
</dbReference>
<keyword evidence="6" id="KW-0808">Transferase</keyword>
<dbReference type="InterPro" id="IPR036890">
    <property type="entry name" value="HATPase_C_sf"/>
</dbReference>
<evidence type="ECO:0000256" key="10">
    <source>
        <dbReference type="ARBA" id="ARBA00022840"/>
    </source>
</evidence>
<dbReference type="PANTHER" id="PTHR45528">
    <property type="entry name" value="SENSOR HISTIDINE KINASE CPXA"/>
    <property type="match status" value="1"/>
</dbReference>
<dbReference type="SUPFAM" id="SSF158472">
    <property type="entry name" value="HAMP domain-like"/>
    <property type="match status" value="1"/>
</dbReference>
<organism evidence="17 18">
    <name type="scientific">Paenibacillus turicensis</name>
    <dbReference type="NCBI Taxonomy" id="160487"/>
    <lineage>
        <taxon>Bacteria</taxon>
        <taxon>Bacillati</taxon>
        <taxon>Bacillota</taxon>
        <taxon>Bacilli</taxon>
        <taxon>Bacillales</taxon>
        <taxon>Paenibacillaceae</taxon>
        <taxon>Paenibacillus</taxon>
    </lineage>
</organism>
<evidence type="ECO:0000256" key="9">
    <source>
        <dbReference type="ARBA" id="ARBA00022777"/>
    </source>
</evidence>
<comment type="subcellular location">
    <subcellularLocation>
        <location evidence="2">Cell membrane</location>
        <topology evidence="2">Multi-pass membrane protein</topology>
    </subcellularLocation>
</comment>
<evidence type="ECO:0000256" key="6">
    <source>
        <dbReference type="ARBA" id="ARBA00022679"/>
    </source>
</evidence>
<keyword evidence="4" id="KW-1003">Cell membrane</keyword>
<keyword evidence="9 17" id="KW-0418">Kinase</keyword>
<keyword evidence="7 14" id="KW-0812">Transmembrane</keyword>
<keyword evidence="18" id="KW-1185">Reference proteome</keyword>
<keyword evidence="8" id="KW-0547">Nucleotide-binding</keyword>
<evidence type="ECO:0000256" key="14">
    <source>
        <dbReference type="SAM" id="Phobius"/>
    </source>
</evidence>
<comment type="catalytic activity">
    <reaction evidence="1">
        <text>ATP + protein L-histidine = ADP + protein N-phospho-L-histidine.</text>
        <dbReference type="EC" id="2.7.13.3"/>
    </reaction>
</comment>
<feature type="transmembrane region" description="Helical" evidence="14">
    <location>
        <begin position="16"/>
        <end position="37"/>
    </location>
</feature>
<dbReference type="Proteomes" id="UP001519272">
    <property type="component" value="Unassembled WGS sequence"/>
</dbReference>
<protein>
    <recommendedName>
        <fullName evidence="3">histidine kinase</fullName>
        <ecNumber evidence="3">2.7.13.3</ecNumber>
    </recommendedName>
</protein>
<dbReference type="Pfam" id="PF00512">
    <property type="entry name" value="HisKA"/>
    <property type="match status" value="1"/>
</dbReference>
<dbReference type="Pfam" id="PF00672">
    <property type="entry name" value="HAMP"/>
    <property type="match status" value="1"/>
</dbReference>
<feature type="domain" description="HAMP" evidence="16">
    <location>
        <begin position="185"/>
        <end position="239"/>
    </location>
</feature>
<evidence type="ECO:0000259" key="16">
    <source>
        <dbReference type="PROSITE" id="PS50885"/>
    </source>
</evidence>
<dbReference type="GO" id="GO:0016301">
    <property type="term" value="F:kinase activity"/>
    <property type="evidence" value="ECO:0007669"/>
    <property type="project" value="UniProtKB-KW"/>
</dbReference>
<reference evidence="17 18" key="1">
    <citation type="submission" date="2021-03" db="EMBL/GenBank/DDBJ databases">
        <title>Genomic Encyclopedia of Type Strains, Phase IV (KMG-IV): sequencing the most valuable type-strain genomes for metagenomic binning, comparative biology and taxonomic classification.</title>
        <authorList>
            <person name="Goeker M."/>
        </authorList>
    </citation>
    <scope>NUCLEOTIDE SEQUENCE [LARGE SCALE GENOMIC DNA]</scope>
    <source>
        <strain evidence="17 18">DSM 14349</strain>
    </source>
</reference>
<keyword evidence="11 14" id="KW-1133">Transmembrane helix</keyword>
<evidence type="ECO:0000256" key="4">
    <source>
        <dbReference type="ARBA" id="ARBA00022475"/>
    </source>
</evidence>
<evidence type="ECO:0000256" key="2">
    <source>
        <dbReference type="ARBA" id="ARBA00004651"/>
    </source>
</evidence>
<accession>A0ABS4FM28</accession>
<keyword evidence="10" id="KW-0067">ATP-binding</keyword>
<evidence type="ECO:0000259" key="15">
    <source>
        <dbReference type="PROSITE" id="PS50109"/>
    </source>
</evidence>
<evidence type="ECO:0000256" key="13">
    <source>
        <dbReference type="ARBA" id="ARBA00023136"/>
    </source>
</evidence>
<evidence type="ECO:0000313" key="17">
    <source>
        <dbReference type="EMBL" id="MBP1903641.1"/>
    </source>
</evidence>
<comment type="caution">
    <text evidence="17">The sequence shown here is derived from an EMBL/GenBank/DDBJ whole genome shotgun (WGS) entry which is preliminary data.</text>
</comment>
<dbReference type="InterPro" id="IPR050398">
    <property type="entry name" value="HssS/ArlS-like"/>
</dbReference>
<keyword evidence="12" id="KW-0902">Two-component regulatory system</keyword>
<dbReference type="InterPro" id="IPR005467">
    <property type="entry name" value="His_kinase_dom"/>
</dbReference>
<evidence type="ECO:0000256" key="1">
    <source>
        <dbReference type="ARBA" id="ARBA00000085"/>
    </source>
</evidence>
<sequence length="485" mass="55012">MRKPVKQVSILSYWSVRYIVILFAVCAVIGLVSIYWIRETAKDNRIQTSSLFVQNIAERLGGENDLEIPKNLDDIIGNKLQYFDVDANFCLYVVDEDGHLKYSMPQMTQQEFNKKWDYKELTSPQSKFNLISSPVYGHSLKEVGKTVLIQSNQSLTNSEAIITVIVIMLVIFTFAGLLTIYLLSSRLSLPLRQVTAATQRIQKGDYCIDNLQVKTQEKEISQLVESFSGMAARLKQLEDWRILSLAGVSHELKTPVTSIKGLIHAVKDEVVTGEEAEEFLNLALQETGRLDRMVADLLDYNVFASGNVSMRSDRVELTGLLGEVVQQWKLIDNHDELECELLIPEEEVYVIGDALRIRQIIVNLLNNCLQAKHSERKLMIKVRLQCNTFDTERKIKRNIERDIEHVSEREQAILEIEDNGTGISQEDAPNIFERFYRGERKIARPHGLGLGLTYSQQLAQAQGGDLTLKSTSKNGSVFVVKFPIA</sequence>
<proteinExistence type="predicted"/>
<dbReference type="EMBL" id="JAGGKG010000001">
    <property type="protein sequence ID" value="MBP1903641.1"/>
    <property type="molecule type" value="Genomic_DNA"/>
</dbReference>
<dbReference type="PRINTS" id="PR00344">
    <property type="entry name" value="BCTRLSENSOR"/>
</dbReference>
<feature type="transmembrane region" description="Helical" evidence="14">
    <location>
        <begin position="160"/>
        <end position="183"/>
    </location>
</feature>
<keyword evidence="5" id="KW-0597">Phosphoprotein</keyword>
<dbReference type="CDD" id="cd00082">
    <property type="entry name" value="HisKA"/>
    <property type="match status" value="1"/>
</dbReference>
<evidence type="ECO:0000256" key="5">
    <source>
        <dbReference type="ARBA" id="ARBA00022553"/>
    </source>
</evidence>
<name>A0ABS4FM28_9BACL</name>
<dbReference type="InterPro" id="IPR003661">
    <property type="entry name" value="HisK_dim/P_dom"/>
</dbReference>
<dbReference type="SMART" id="SM00387">
    <property type="entry name" value="HATPase_c"/>
    <property type="match status" value="1"/>
</dbReference>
<dbReference type="SMART" id="SM00388">
    <property type="entry name" value="HisKA"/>
    <property type="match status" value="1"/>
</dbReference>
<dbReference type="EC" id="2.7.13.3" evidence="3"/>
<evidence type="ECO:0000256" key="3">
    <source>
        <dbReference type="ARBA" id="ARBA00012438"/>
    </source>
</evidence>
<evidence type="ECO:0000256" key="7">
    <source>
        <dbReference type="ARBA" id="ARBA00022692"/>
    </source>
</evidence>
<dbReference type="Gene3D" id="3.30.565.10">
    <property type="entry name" value="Histidine kinase-like ATPase, C-terminal domain"/>
    <property type="match status" value="1"/>
</dbReference>
<evidence type="ECO:0000256" key="8">
    <source>
        <dbReference type="ARBA" id="ARBA00022741"/>
    </source>
</evidence>
<evidence type="ECO:0000313" key="18">
    <source>
        <dbReference type="Proteomes" id="UP001519272"/>
    </source>
</evidence>
<dbReference type="PROSITE" id="PS50109">
    <property type="entry name" value="HIS_KIN"/>
    <property type="match status" value="1"/>
</dbReference>
<dbReference type="InterPro" id="IPR004358">
    <property type="entry name" value="Sig_transdc_His_kin-like_C"/>
</dbReference>
<dbReference type="CDD" id="cd06225">
    <property type="entry name" value="HAMP"/>
    <property type="match status" value="1"/>
</dbReference>
<dbReference type="PANTHER" id="PTHR45528:SF1">
    <property type="entry name" value="SENSOR HISTIDINE KINASE CPXA"/>
    <property type="match status" value="1"/>
</dbReference>
<dbReference type="SUPFAM" id="SSF55874">
    <property type="entry name" value="ATPase domain of HSP90 chaperone/DNA topoisomerase II/histidine kinase"/>
    <property type="match status" value="1"/>
</dbReference>
<dbReference type="CDD" id="cd00075">
    <property type="entry name" value="HATPase"/>
    <property type="match status" value="1"/>
</dbReference>
<dbReference type="Gene3D" id="1.10.287.130">
    <property type="match status" value="1"/>
</dbReference>
<dbReference type="PROSITE" id="PS50885">
    <property type="entry name" value="HAMP"/>
    <property type="match status" value="1"/>
</dbReference>
<feature type="domain" description="Histidine kinase" evidence="15">
    <location>
        <begin position="247"/>
        <end position="485"/>
    </location>
</feature>
<keyword evidence="13 14" id="KW-0472">Membrane</keyword>
<dbReference type="InterPro" id="IPR036097">
    <property type="entry name" value="HisK_dim/P_sf"/>
</dbReference>
<dbReference type="Pfam" id="PF02518">
    <property type="entry name" value="HATPase_c"/>
    <property type="match status" value="1"/>
</dbReference>
<gene>
    <name evidence="17" type="ORF">J2Z32_000253</name>
</gene>
<dbReference type="InterPro" id="IPR003660">
    <property type="entry name" value="HAMP_dom"/>
</dbReference>
<dbReference type="Gene3D" id="6.10.340.10">
    <property type="match status" value="1"/>
</dbReference>
<evidence type="ECO:0000256" key="11">
    <source>
        <dbReference type="ARBA" id="ARBA00022989"/>
    </source>
</evidence>
<evidence type="ECO:0000256" key="12">
    <source>
        <dbReference type="ARBA" id="ARBA00023012"/>
    </source>
</evidence>
<dbReference type="SUPFAM" id="SSF47384">
    <property type="entry name" value="Homodimeric domain of signal transducing histidine kinase"/>
    <property type="match status" value="1"/>
</dbReference>